<dbReference type="PANTHER" id="PTHR12214:SF0">
    <property type="entry name" value="LD29489P"/>
    <property type="match status" value="1"/>
</dbReference>
<protein>
    <submittedName>
        <fullName evidence="5">GCFC domain-containing protein</fullName>
    </submittedName>
</protein>
<dbReference type="PANTHER" id="PTHR12214">
    <property type="entry name" value="GC-RICH SEQUENCE DNA-BINDING FACTOR"/>
    <property type="match status" value="1"/>
</dbReference>
<proteinExistence type="inferred from homology"/>
<feature type="domain" description="GCF C-terminal" evidence="4">
    <location>
        <begin position="101"/>
        <end position="228"/>
    </location>
</feature>
<evidence type="ECO:0000259" key="4">
    <source>
        <dbReference type="Pfam" id="PF07842"/>
    </source>
</evidence>
<accession>A0A183J632</accession>
<dbReference type="GO" id="GO:0000398">
    <property type="term" value="P:mRNA splicing, via spliceosome"/>
    <property type="evidence" value="ECO:0007669"/>
    <property type="project" value="InterPro"/>
</dbReference>
<evidence type="ECO:0000256" key="2">
    <source>
        <dbReference type="ARBA" id="ARBA00010801"/>
    </source>
</evidence>
<dbReference type="WBParaSite" id="SBAD_0001171501-mRNA-1">
    <property type="protein sequence ID" value="SBAD_0001171501-mRNA-1"/>
    <property type="gene ID" value="SBAD_0001171501"/>
</dbReference>
<sequence length="328" mass="37763">LYFYLEQIVVEGTTVFADVVEEFSDVRHIAQRFAEWYIRFPKPYVQAFAGLCLPKLLLPFADARDLESFYWFDTLLTYAYCPDDDPHDAEFEPEIYNLIPLVVEKFVCVRVTELMQRVWDPTSSSQTQRLARFLRNLVLDYPCVNVQGKPTQALLTVLHSRLKSSLDEDLFMPIYSKEALENRNTGAAAFLDRQFWFAVKCLKNVFCWQEILSAKALQDLAIDSILNRHLVLGLQCSLISDANILLKAKYICNLLPASWFEGLTGESTIPQLEPMCKALLRIGDGLIAQPSLDRNETREYGKEVCRLLTRLHALKYARLFASENKLKQ</sequence>
<organism evidence="5">
    <name type="scientific">Soboliphyme baturini</name>
    <dbReference type="NCBI Taxonomy" id="241478"/>
    <lineage>
        <taxon>Eukaryota</taxon>
        <taxon>Metazoa</taxon>
        <taxon>Ecdysozoa</taxon>
        <taxon>Nematoda</taxon>
        <taxon>Enoplea</taxon>
        <taxon>Dorylaimia</taxon>
        <taxon>Dioctophymatida</taxon>
        <taxon>Dioctophymatoidea</taxon>
        <taxon>Soboliphymatidae</taxon>
        <taxon>Soboliphyme</taxon>
    </lineage>
</organism>
<dbReference type="Pfam" id="PF07842">
    <property type="entry name" value="GCFC"/>
    <property type="match status" value="1"/>
</dbReference>
<dbReference type="GO" id="GO:0003677">
    <property type="term" value="F:DNA binding"/>
    <property type="evidence" value="ECO:0007669"/>
    <property type="project" value="InterPro"/>
</dbReference>
<evidence type="ECO:0000256" key="1">
    <source>
        <dbReference type="ARBA" id="ARBA00004123"/>
    </source>
</evidence>
<comment type="subcellular location">
    <subcellularLocation>
        <location evidence="1">Nucleus</location>
    </subcellularLocation>
</comment>
<evidence type="ECO:0000256" key="3">
    <source>
        <dbReference type="ARBA" id="ARBA00023242"/>
    </source>
</evidence>
<dbReference type="InterPro" id="IPR022783">
    <property type="entry name" value="GCFC_dom"/>
</dbReference>
<name>A0A183J632_9BILA</name>
<evidence type="ECO:0000313" key="5">
    <source>
        <dbReference type="WBParaSite" id="SBAD_0001171501-mRNA-1"/>
    </source>
</evidence>
<dbReference type="InterPro" id="IPR012890">
    <property type="entry name" value="GCFC2-like"/>
</dbReference>
<comment type="similarity">
    <text evidence="2">Belongs to the GCF family.</text>
</comment>
<dbReference type="GO" id="GO:0005634">
    <property type="term" value="C:nucleus"/>
    <property type="evidence" value="ECO:0007669"/>
    <property type="project" value="UniProtKB-SubCell"/>
</dbReference>
<reference evidence="5" key="1">
    <citation type="submission" date="2016-06" db="UniProtKB">
        <authorList>
            <consortium name="WormBaseParasite"/>
        </authorList>
    </citation>
    <scope>IDENTIFICATION</scope>
</reference>
<keyword evidence="3" id="KW-0539">Nucleus</keyword>
<dbReference type="AlphaFoldDB" id="A0A183J632"/>